<feature type="domain" description="Tail specific protease" evidence="2">
    <location>
        <begin position="113"/>
        <end position="292"/>
    </location>
</feature>
<dbReference type="EMBL" id="QTSU01000001">
    <property type="protein sequence ID" value="RDZ27757.1"/>
    <property type="molecule type" value="Genomic_DNA"/>
</dbReference>
<accession>A0A371K1N4</accession>
<dbReference type="Pfam" id="PF03572">
    <property type="entry name" value="Peptidase_S41"/>
    <property type="match status" value="1"/>
</dbReference>
<dbReference type="Gene3D" id="3.90.226.10">
    <property type="entry name" value="2-enoyl-CoA Hydratase, Chain A, domain 1"/>
    <property type="match status" value="1"/>
</dbReference>
<sequence>MRIVVAFWLLASMGAAQAAQSLDTVIASAQERAYRSSHVDWPQVRAQAESIERTQGEDAAIAYVLRALGDKHTFYRPPAAAAVATVAPARPIRDPMPVPAIAVARPAQQGIPVLRINAWSGQDQPAAALRVRDALIAALAQSDCGLILDFSANTGGNMWPMVTGLAPLLSQGRLGAFRDAKGVETPIENRDGAIYYDGNAHFLNPSLSRLPPRLPKSIAFVIGPRTASSGEITPILFRGQAGVRYFGAPTAGYSTANTTIRLPNGGLLALTTAATVDRNGQAYEHELVPDVRTEEPIAQAAQWVAAQCRR</sequence>
<organism evidence="3 4">
    <name type="scientific">Lysobacter silvisoli</name>
    <dbReference type="NCBI Taxonomy" id="2293254"/>
    <lineage>
        <taxon>Bacteria</taxon>
        <taxon>Pseudomonadati</taxon>
        <taxon>Pseudomonadota</taxon>
        <taxon>Gammaproteobacteria</taxon>
        <taxon>Lysobacterales</taxon>
        <taxon>Lysobacteraceae</taxon>
        <taxon>Lysobacter</taxon>
    </lineage>
</organism>
<evidence type="ECO:0000256" key="1">
    <source>
        <dbReference type="SAM" id="SignalP"/>
    </source>
</evidence>
<evidence type="ECO:0000259" key="2">
    <source>
        <dbReference type="Pfam" id="PF03572"/>
    </source>
</evidence>
<proteinExistence type="predicted"/>
<reference evidence="3 4" key="1">
    <citation type="submission" date="2018-08" db="EMBL/GenBank/DDBJ databases">
        <title>Lysobacter sp. zong2l5, whole genome shotgun sequence.</title>
        <authorList>
            <person name="Zhang X."/>
            <person name="Feng G."/>
            <person name="Zhu H."/>
        </authorList>
    </citation>
    <scope>NUCLEOTIDE SEQUENCE [LARGE SCALE GENOMIC DNA]</scope>
    <source>
        <strain evidence="4">zong2l5</strain>
    </source>
</reference>
<dbReference type="GO" id="GO:0006508">
    <property type="term" value="P:proteolysis"/>
    <property type="evidence" value="ECO:0007669"/>
    <property type="project" value="InterPro"/>
</dbReference>
<dbReference type="RefSeq" id="WP_115857200.1">
    <property type="nucleotide sequence ID" value="NZ_QTSU01000001.1"/>
</dbReference>
<dbReference type="AlphaFoldDB" id="A0A371K1N4"/>
<feature type="chain" id="PRO_5017001438" description="Tail specific protease domain-containing protein" evidence="1">
    <location>
        <begin position="19"/>
        <end position="310"/>
    </location>
</feature>
<gene>
    <name evidence="3" type="ORF">DX914_00860</name>
</gene>
<keyword evidence="1" id="KW-0732">Signal</keyword>
<feature type="signal peptide" evidence="1">
    <location>
        <begin position="1"/>
        <end position="18"/>
    </location>
</feature>
<evidence type="ECO:0000313" key="3">
    <source>
        <dbReference type="EMBL" id="RDZ27757.1"/>
    </source>
</evidence>
<protein>
    <recommendedName>
        <fullName evidence="2">Tail specific protease domain-containing protein</fullName>
    </recommendedName>
</protein>
<dbReference type="GO" id="GO:0008236">
    <property type="term" value="F:serine-type peptidase activity"/>
    <property type="evidence" value="ECO:0007669"/>
    <property type="project" value="InterPro"/>
</dbReference>
<dbReference type="OrthoDB" id="7314861at2"/>
<comment type="caution">
    <text evidence="3">The sequence shown here is derived from an EMBL/GenBank/DDBJ whole genome shotgun (WGS) entry which is preliminary data.</text>
</comment>
<dbReference type="InterPro" id="IPR029045">
    <property type="entry name" value="ClpP/crotonase-like_dom_sf"/>
</dbReference>
<dbReference type="Proteomes" id="UP000264492">
    <property type="component" value="Unassembled WGS sequence"/>
</dbReference>
<dbReference type="SUPFAM" id="SSF52096">
    <property type="entry name" value="ClpP/crotonase"/>
    <property type="match status" value="1"/>
</dbReference>
<name>A0A371K1N4_9GAMM</name>
<evidence type="ECO:0000313" key="4">
    <source>
        <dbReference type="Proteomes" id="UP000264492"/>
    </source>
</evidence>
<dbReference type="InterPro" id="IPR005151">
    <property type="entry name" value="Tail-specific_protease"/>
</dbReference>
<keyword evidence="4" id="KW-1185">Reference proteome</keyword>